<reference evidence="2" key="1">
    <citation type="submission" date="2023-03" db="EMBL/GenBank/DDBJ databases">
        <authorList>
            <person name="Steffen K."/>
            <person name="Cardenas P."/>
        </authorList>
    </citation>
    <scope>NUCLEOTIDE SEQUENCE</scope>
</reference>
<dbReference type="GO" id="GO:0006633">
    <property type="term" value="P:fatty acid biosynthetic process"/>
    <property type="evidence" value="ECO:0007669"/>
    <property type="project" value="TreeGrafter"/>
</dbReference>
<evidence type="ECO:0000259" key="1">
    <source>
        <dbReference type="Pfam" id="PF01575"/>
    </source>
</evidence>
<feature type="domain" description="MaoC-like" evidence="1">
    <location>
        <begin position="22"/>
        <end position="125"/>
    </location>
</feature>
<keyword evidence="3" id="KW-1185">Reference proteome</keyword>
<dbReference type="InterPro" id="IPR029069">
    <property type="entry name" value="HotDog_dom_sf"/>
</dbReference>
<protein>
    <submittedName>
        <fullName evidence="2">3-hydroxyacyl-thioester dehydratase Z</fullName>
    </submittedName>
</protein>
<evidence type="ECO:0000313" key="2">
    <source>
        <dbReference type="EMBL" id="CAI8030112.1"/>
    </source>
</evidence>
<accession>A0AA35SJ64</accession>
<dbReference type="GO" id="GO:0018812">
    <property type="term" value="F:3-hydroxyacyl-CoA dehydratase activity"/>
    <property type="evidence" value="ECO:0007669"/>
    <property type="project" value="UniProtKB-ARBA"/>
</dbReference>
<sequence length="154" mass="16411">MSAGAPTHASSPWAVGHVIPPVRRCVTRDHIDAYRSASGDHNRIHYDDEFAASSRFGGVIAHGMLTLAMISEMMTGVYGTCWLQSGSLRVRFRGAAYPGDLLEAVGSVTKSESVANGIRLTCNVELLNVDNGSRIITGSATVMAGSADMRETVR</sequence>
<dbReference type="Gene3D" id="3.10.129.10">
    <property type="entry name" value="Hotdog Thioesterase"/>
    <property type="match status" value="1"/>
</dbReference>
<organism evidence="2 3">
    <name type="scientific">Geodia barretti</name>
    <name type="common">Barrett's horny sponge</name>
    <dbReference type="NCBI Taxonomy" id="519541"/>
    <lineage>
        <taxon>Eukaryota</taxon>
        <taxon>Metazoa</taxon>
        <taxon>Porifera</taxon>
        <taxon>Demospongiae</taxon>
        <taxon>Heteroscleromorpha</taxon>
        <taxon>Tetractinellida</taxon>
        <taxon>Astrophorina</taxon>
        <taxon>Geodiidae</taxon>
        <taxon>Geodia</taxon>
    </lineage>
</organism>
<gene>
    <name evidence="2" type="ORF">GBAR_LOCUS17072</name>
</gene>
<dbReference type="Pfam" id="PF01575">
    <property type="entry name" value="MaoC_dehydratas"/>
    <property type="match status" value="1"/>
</dbReference>
<dbReference type="EMBL" id="CASHTH010002458">
    <property type="protein sequence ID" value="CAI8030112.1"/>
    <property type="molecule type" value="Genomic_DNA"/>
</dbReference>
<dbReference type="AlphaFoldDB" id="A0AA35SJ64"/>
<dbReference type="InterPro" id="IPR050965">
    <property type="entry name" value="UPF0336/Enoyl-CoA_hydratase"/>
</dbReference>
<dbReference type="CDD" id="cd03441">
    <property type="entry name" value="R_hydratase_like"/>
    <property type="match status" value="1"/>
</dbReference>
<dbReference type="PANTHER" id="PTHR43437:SF3">
    <property type="entry name" value="HYDROXYACYL-THIOESTER DEHYDRATASE TYPE 2, MITOCHONDRIAL"/>
    <property type="match status" value="1"/>
</dbReference>
<dbReference type="PANTHER" id="PTHR43437">
    <property type="entry name" value="HYDROXYACYL-THIOESTER DEHYDRATASE TYPE 2, MITOCHONDRIAL-RELATED"/>
    <property type="match status" value="1"/>
</dbReference>
<dbReference type="GO" id="GO:0019171">
    <property type="term" value="F:(3R)-hydroxyacyl-[acyl-carrier-protein] dehydratase activity"/>
    <property type="evidence" value="ECO:0007669"/>
    <property type="project" value="TreeGrafter"/>
</dbReference>
<evidence type="ECO:0000313" key="3">
    <source>
        <dbReference type="Proteomes" id="UP001174909"/>
    </source>
</evidence>
<comment type="caution">
    <text evidence="2">The sequence shown here is derived from an EMBL/GenBank/DDBJ whole genome shotgun (WGS) entry which is preliminary data.</text>
</comment>
<dbReference type="SUPFAM" id="SSF54637">
    <property type="entry name" value="Thioesterase/thiol ester dehydrase-isomerase"/>
    <property type="match status" value="1"/>
</dbReference>
<proteinExistence type="predicted"/>
<name>A0AA35SJ64_GEOBA</name>
<dbReference type="InterPro" id="IPR002539">
    <property type="entry name" value="MaoC-like_dom"/>
</dbReference>
<dbReference type="Proteomes" id="UP001174909">
    <property type="component" value="Unassembled WGS sequence"/>
</dbReference>